<reference evidence="4" key="1">
    <citation type="journal article" date="2019" name="Int. J. Syst. Evol. Microbiol.">
        <title>The Global Catalogue of Microorganisms (GCM) 10K type strain sequencing project: providing services to taxonomists for standard genome sequencing and annotation.</title>
        <authorList>
            <consortium name="The Broad Institute Genomics Platform"/>
            <consortium name="The Broad Institute Genome Sequencing Center for Infectious Disease"/>
            <person name="Wu L."/>
            <person name="Ma J."/>
        </authorList>
    </citation>
    <scope>NUCLEOTIDE SEQUENCE [LARGE SCALE GENOMIC DNA]</scope>
    <source>
        <strain evidence="4">NBRC 112502</strain>
    </source>
</reference>
<comment type="similarity">
    <text evidence="1">Belongs to the SCO1/2 family.</text>
</comment>
<dbReference type="Pfam" id="PF02630">
    <property type="entry name" value="SCO1-SenC"/>
    <property type="match status" value="1"/>
</dbReference>
<dbReference type="CDD" id="cd02968">
    <property type="entry name" value="SCO"/>
    <property type="match status" value="1"/>
</dbReference>
<dbReference type="InterPro" id="IPR036249">
    <property type="entry name" value="Thioredoxin-like_sf"/>
</dbReference>
<evidence type="ECO:0000313" key="4">
    <source>
        <dbReference type="Proteomes" id="UP001156641"/>
    </source>
</evidence>
<evidence type="ECO:0000256" key="2">
    <source>
        <dbReference type="SAM" id="SignalP"/>
    </source>
</evidence>
<comment type="caution">
    <text evidence="3">The sequence shown here is derived from an EMBL/GenBank/DDBJ whole genome shotgun (WGS) entry which is preliminary data.</text>
</comment>
<organism evidence="3 4">
    <name type="scientific">Acidocella aquatica</name>
    <dbReference type="NCBI Taxonomy" id="1922313"/>
    <lineage>
        <taxon>Bacteria</taxon>
        <taxon>Pseudomonadati</taxon>
        <taxon>Pseudomonadota</taxon>
        <taxon>Alphaproteobacteria</taxon>
        <taxon>Acetobacterales</taxon>
        <taxon>Acidocellaceae</taxon>
        <taxon>Acidocella</taxon>
    </lineage>
</organism>
<dbReference type="RefSeq" id="WP_284257357.1">
    <property type="nucleotide sequence ID" value="NZ_BSOS01000033.1"/>
</dbReference>
<dbReference type="EMBL" id="BSOS01000033">
    <property type="protein sequence ID" value="GLR66651.1"/>
    <property type="molecule type" value="Genomic_DNA"/>
</dbReference>
<keyword evidence="2" id="KW-0732">Signal</keyword>
<accession>A0ABQ6A2I0</accession>
<dbReference type="PANTHER" id="PTHR12151:SF25">
    <property type="entry name" value="LINALOOL DEHYDRATASE_ISOMERASE DOMAIN-CONTAINING PROTEIN"/>
    <property type="match status" value="1"/>
</dbReference>
<proteinExistence type="inferred from homology"/>
<dbReference type="SUPFAM" id="SSF52833">
    <property type="entry name" value="Thioredoxin-like"/>
    <property type="match status" value="1"/>
</dbReference>
<evidence type="ECO:0000313" key="3">
    <source>
        <dbReference type="EMBL" id="GLR66651.1"/>
    </source>
</evidence>
<keyword evidence="4" id="KW-1185">Reference proteome</keyword>
<gene>
    <name evidence="3" type="ORF">GCM10010909_13310</name>
</gene>
<sequence>MQLTRRGALGGAALALALSPARAQSAIGGPFSLTGGAGQSITSDNFPGKFLLIFFGYTHCPDECPATMYQLARALAEMGAAARRLQCLFITIDPARDTPAIASRYADLFSPDIIGLSGTPAQVAQAMQAYHVYAAPAGPQGGEITHSDFIYLMAPNGSFITAYPGNLPAKTLAARITPAMGGA</sequence>
<protein>
    <recommendedName>
        <fullName evidence="5">Protein SCO1/2</fullName>
    </recommendedName>
</protein>
<dbReference type="PANTHER" id="PTHR12151">
    <property type="entry name" value="ELECTRON TRANSPORT PROTIN SCO1/SENC FAMILY MEMBER"/>
    <property type="match status" value="1"/>
</dbReference>
<name>A0ABQ6A2I0_9PROT</name>
<feature type="signal peptide" evidence="2">
    <location>
        <begin position="1"/>
        <end position="23"/>
    </location>
</feature>
<dbReference type="InterPro" id="IPR003782">
    <property type="entry name" value="SCO1/SenC"/>
</dbReference>
<dbReference type="Proteomes" id="UP001156641">
    <property type="component" value="Unassembled WGS sequence"/>
</dbReference>
<dbReference type="Gene3D" id="3.40.30.10">
    <property type="entry name" value="Glutaredoxin"/>
    <property type="match status" value="1"/>
</dbReference>
<feature type="chain" id="PRO_5045159431" description="Protein SCO1/2" evidence="2">
    <location>
        <begin position="24"/>
        <end position="183"/>
    </location>
</feature>
<evidence type="ECO:0000256" key="1">
    <source>
        <dbReference type="ARBA" id="ARBA00010996"/>
    </source>
</evidence>
<evidence type="ECO:0008006" key="5">
    <source>
        <dbReference type="Google" id="ProtNLM"/>
    </source>
</evidence>